<proteinExistence type="predicted"/>
<dbReference type="Pfam" id="PF06739">
    <property type="entry name" value="SBBP"/>
    <property type="match status" value="1"/>
</dbReference>
<dbReference type="AlphaFoldDB" id="A0A2M7S6I8"/>
<accession>A0A2M7S6I8</accession>
<protein>
    <submittedName>
        <fullName evidence="1">Uncharacterized protein</fullName>
    </submittedName>
</protein>
<dbReference type="Proteomes" id="UP000229307">
    <property type="component" value="Unassembled WGS sequence"/>
</dbReference>
<dbReference type="InterPro" id="IPR010620">
    <property type="entry name" value="SBBP_repeat"/>
</dbReference>
<organism evidence="1 2">
    <name type="scientific">Candidatus Desantisbacteria bacterium CG_4_10_14_0_8_um_filter_48_22</name>
    <dbReference type="NCBI Taxonomy" id="1974543"/>
    <lineage>
        <taxon>Bacteria</taxon>
        <taxon>Candidatus Desantisiibacteriota</taxon>
    </lineage>
</organism>
<evidence type="ECO:0000313" key="2">
    <source>
        <dbReference type="Proteomes" id="UP000229307"/>
    </source>
</evidence>
<evidence type="ECO:0000313" key="1">
    <source>
        <dbReference type="EMBL" id="PIZ15175.1"/>
    </source>
</evidence>
<dbReference type="EMBL" id="PFMR01000279">
    <property type="protein sequence ID" value="PIZ15175.1"/>
    <property type="molecule type" value="Genomic_DNA"/>
</dbReference>
<reference evidence="2" key="1">
    <citation type="submission" date="2017-09" db="EMBL/GenBank/DDBJ databases">
        <title>Depth-based differentiation of microbial function through sediment-hosted aquifers and enrichment of novel symbionts in the deep terrestrial subsurface.</title>
        <authorList>
            <person name="Probst A.J."/>
            <person name="Ladd B."/>
            <person name="Jarett J.K."/>
            <person name="Geller-Mcgrath D.E."/>
            <person name="Sieber C.M.K."/>
            <person name="Emerson J.B."/>
            <person name="Anantharaman K."/>
            <person name="Thomas B.C."/>
            <person name="Malmstrom R."/>
            <person name="Stieglmeier M."/>
            <person name="Klingl A."/>
            <person name="Woyke T."/>
            <person name="Ryan C.M."/>
            <person name="Banfield J.F."/>
        </authorList>
    </citation>
    <scope>NUCLEOTIDE SEQUENCE [LARGE SCALE GENOMIC DNA]</scope>
</reference>
<name>A0A2M7S6I8_9BACT</name>
<sequence length="42" mass="4777">MRQKEYSSGSDIAVDSSSNVYVIGKSHNGSNDDYLTIKYRQY</sequence>
<gene>
    <name evidence="1" type="ORF">COY52_10305</name>
</gene>
<comment type="caution">
    <text evidence="1">The sequence shown here is derived from an EMBL/GenBank/DDBJ whole genome shotgun (WGS) entry which is preliminary data.</text>
</comment>